<dbReference type="EC" id="2.7.4.24" evidence="3 13"/>
<comment type="subcellular location">
    <subcellularLocation>
        <location evidence="1 13">Cytoplasm</location>
        <location evidence="1 13">Cytosol</location>
    </subcellularLocation>
</comment>
<feature type="region of interest" description="Disordered" evidence="14">
    <location>
        <begin position="905"/>
        <end position="973"/>
    </location>
</feature>
<feature type="compositionally biased region" description="Low complexity" evidence="14">
    <location>
        <begin position="1354"/>
        <end position="1363"/>
    </location>
</feature>
<reference evidence="15 16" key="1">
    <citation type="submission" date="2019-01" db="EMBL/GenBank/DDBJ databases">
        <authorList>
            <person name="Sayadi A."/>
        </authorList>
    </citation>
    <scope>NUCLEOTIDE SEQUENCE [LARGE SCALE GENOMIC DNA]</scope>
</reference>
<evidence type="ECO:0000256" key="13">
    <source>
        <dbReference type="RuleBase" id="RU365032"/>
    </source>
</evidence>
<dbReference type="PANTHER" id="PTHR12750">
    <property type="entry name" value="DIPHOSPHOINOSITOL PENTAKISPHOSPHATE KINASE"/>
    <property type="match status" value="1"/>
</dbReference>
<comment type="similarity">
    <text evidence="2 13">Belongs to the histidine acid phosphatase family. VIP1 subfamily.</text>
</comment>
<evidence type="ECO:0000256" key="9">
    <source>
        <dbReference type="ARBA" id="ARBA00033696"/>
    </source>
</evidence>
<comment type="catalytic activity">
    <reaction evidence="10">
        <text>1D-myo-inositol hexakisphosphate + ATP = 1-diphospho-1D-myo-inositol 2,3,4,5,6-pentakisphosphate + ADP</text>
        <dbReference type="Rhea" id="RHEA:37459"/>
        <dbReference type="ChEBI" id="CHEBI:30616"/>
        <dbReference type="ChEBI" id="CHEBI:58130"/>
        <dbReference type="ChEBI" id="CHEBI:74946"/>
        <dbReference type="ChEBI" id="CHEBI:456216"/>
        <dbReference type="EC" id="2.7.4.24"/>
    </reaction>
    <physiologicalReaction direction="left-to-right" evidence="10">
        <dbReference type="Rhea" id="RHEA:37460"/>
    </physiologicalReaction>
</comment>
<dbReference type="GO" id="GO:0033857">
    <property type="term" value="F:5-diphosphoinositol pentakisphosphate 1-kinase activity"/>
    <property type="evidence" value="ECO:0007669"/>
    <property type="project" value="TreeGrafter"/>
</dbReference>
<accession>A0A653CGY9</accession>
<protein>
    <recommendedName>
        <fullName evidence="12 13">Inositol hexakisphosphate and diphosphoinositol-pentakisphosphate kinase</fullName>
        <ecNumber evidence="3 13">2.7.4.24</ecNumber>
    </recommendedName>
</protein>
<evidence type="ECO:0000256" key="14">
    <source>
        <dbReference type="SAM" id="MobiDB-lite"/>
    </source>
</evidence>
<feature type="compositionally biased region" description="Basic and acidic residues" evidence="14">
    <location>
        <begin position="924"/>
        <end position="947"/>
    </location>
</feature>
<gene>
    <name evidence="15" type="ORF">CALMAC_LOCUS8457</name>
</gene>
<dbReference type="PROSITE" id="PS00616">
    <property type="entry name" value="HIS_ACID_PHOSPHAT_1"/>
    <property type="match status" value="1"/>
</dbReference>
<evidence type="ECO:0000256" key="11">
    <source>
        <dbReference type="ARBA" id="ARBA00055071"/>
    </source>
</evidence>
<dbReference type="FunFam" id="3.30.470.20:FF:000003">
    <property type="entry name" value="Inositol hexakisphosphate and diphosphoinositol-pentakisphosphate kinase"/>
    <property type="match status" value="1"/>
</dbReference>
<dbReference type="InterPro" id="IPR000560">
    <property type="entry name" value="His_Pase_clade-2"/>
</dbReference>
<evidence type="ECO:0000256" key="1">
    <source>
        <dbReference type="ARBA" id="ARBA00004514"/>
    </source>
</evidence>
<keyword evidence="7 13" id="KW-0418">Kinase</keyword>
<dbReference type="Gene3D" id="3.30.470.20">
    <property type="entry name" value="ATP-grasp fold, B domain"/>
    <property type="match status" value="1"/>
</dbReference>
<dbReference type="EMBL" id="CAACVG010007618">
    <property type="protein sequence ID" value="VEN46320.1"/>
    <property type="molecule type" value="Genomic_DNA"/>
</dbReference>
<evidence type="ECO:0000256" key="5">
    <source>
        <dbReference type="ARBA" id="ARBA00022679"/>
    </source>
</evidence>
<feature type="compositionally biased region" description="Pro residues" evidence="14">
    <location>
        <begin position="1669"/>
        <end position="1681"/>
    </location>
</feature>
<dbReference type="SUPFAM" id="SSF53254">
    <property type="entry name" value="Phosphoglycerate mutase-like"/>
    <property type="match status" value="1"/>
</dbReference>
<dbReference type="GO" id="GO:0016791">
    <property type="term" value="F:phosphatase activity"/>
    <property type="evidence" value="ECO:0007669"/>
    <property type="project" value="UniProtKB-ARBA"/>
</dbReference>
<dbReference type="GO" id="GO:0005829">
    <property type="term" value="C:cytosol"/>
    <property type="evidence" value="ECO:0007669"/>
    <property type="project" value="UniProtKB-SubCell"/>
</dbReference>
<keyword evidence="6 13" id="KW-0547">Nucleotide-binding</keyword>
<dbReference type="GO" id="GO:0052723">
    <property type="term" value="F:inositol hexakisphosphate 1-kinase activity"/>
    <property type="evidence" value="ECO:0007669"/>
    <property type="project" value="RHEA"/>
</dbReference>
<comment type="function">
    <text evidence="11">Bifunctional inositol kinase that acts in concert with the IP6K kinases to synthesize the diphosphate group-containing inositol pyrophosphates diphosphoinositol pentakisphosphate, PP-InsP5, and bis-diphosphoinositol tetrakisphosphate, (PP)2-InsP4. PP-InsP5 and (PP)2-InsP4, also respectively called InsP7 and InsP8, may regulate a variety of cellular processes, including apoptosis, vesicle trafficking, cytoskeletal dynamics, and exocytosis. Phosphorylates inositol hexakisphosphate (InsP6) at position 1 to produce PP-InsP5 which is in turn phosphorylated by IP6Ks to produce (PP)2-InsP4. Alternatively, phosphorylates PP-InsP5 at position 1, produced by IP6Ks from InsP6, to produce (PP)2-InsP4.</text>
</comment>
<feature type="compositionally biased region" description="Low complexity" evidence="14">
    <location>
        <begin position="1332"/>
        <end position="1345"/>
    </location>
</feature>
<feature type="compositionally biased region" description="Polar residues" evidence="14">
    <location>
        <begin position="801"/>
        <end position="816"/>
    </location>
</feature>
<dbReference type="Gene3D" id="3.40.50.1240">
    <property type="entry name" value="Phosphoglycerate mutase-like"/>
    <property type="match status" value="1"/>
</dbReference>
<evidence type="ECO:0000256" key="12">
    <source>
        <dbReference type="ARBA" id="ARBA00071668"/>
    </source>
</evidence>
<evidence type="ECO:0000256" key="10">
    <source>
        <dbReference type="ARBA" id="ARBA00034629"/>
    </source>
</evidence>
<feature type="compositionally biased region" description="Low complexity" evidence="14">
    <location>
        <begin position="1698"/>
        <end position="1736"/>
    </location>
</feature>
<comment type="catalytic activity">
    <reaction evidence="9">
        <text>5-diphospho-1D-myo-inositol 1,2,3,4,6-pentakisphosphate + ATP + H(+) = 1,5-bis(diphospho)-1D-myo-inositol 2,3,4,6-tetrakisphosphate + ADP</text>
        <dbReference type="Rhea" id="RHEA:10276"/>
        <dbReference type="ChEBI" id="CHEBI:15378"/>
        <dbReference type="ChEBI" id="CHEBI:30616"/>
        <dbReference type="ChEBI" id="CHEBI:58628"/>
        <dbReference type="ChEBI" id="CHEBI:77983"/>
        <dbReference type="ChEBI" id="CHEBI:456216"/>
        <dbReference type="EC" id="2.7.4.24"/>
    </reaction>
    <physiologicalReaction direction="left-to-right" evidence="9">
        <dbReference type="Rhea" id="RHEA:10277"/>
    </physiologicalReaction>
</comment>
<evidence type="ECO:0000256" key="8">
    <source>
        <dbReference type="ARBA" id="ARBA00022840"/>
    </source>
</evidence>
<evidence type="ECO:0000256" key="7">
    <source>
        <dbReference type="ARBA" id="ARBA00022777"/>
    </source>
</evidence>
<evidence type="ECO:0000256" key="3">
    <source>
        <dbReference type="ARBA" id="ARBA00012893"/>
    </source>
</evidence>
<feature type="region of interest" description="Disordered" evidence="14">
    <location>
        <begin position="793"/>
        <end position="868"/>
    </location>
</feature>
<dbReference type="PANTHER" id="PTHR12750:SF9">
    <property type="entry name" value="INOSITOL HEXAKISPHOSPHATE AND DIPHOSPHOINOSITOL-PENTAKISPHOSPHATE KINASE"/>
    <property type="match status" value="1"/>
</dbReference>
<feature type="region of interest" description="Disordered" evidence="14">
    <location>
        <begin position="355"/>
        <end position="374"/>
    </location>
</feature>
<dbReference type="GO" id="GO:0032958">
    <property type="term" value="P:inositol phosphate biosynthetic process"/>
    <property type="evidence" value="ECO:0007669"/>
    <property type="project" value="TreeGrafter"/>
</dbReference>
<dbReference type="CDD" id="cd07061">
    <property type="entry name" value="HP_HAP_like"/>
    <property type="match status" value="1"/>
</dbReference>
<dbReference type="InterPro" id="IPR037446">
    <property type="entry name" value="His_Pase_VIP1"/>
</dbReference>
<feature type="region of interest" description="Disordered" evidence="14">
    <location>
        <begin position="1662"/>
        <end position="1736"/>
    </location>
</feature>
<feature type="compositionally biased region" description="Polar residues" evidence="14">
    <location>
        <begin position="1683"/>
        <end position="1697"/>
    </location>
</feature>
<evidence type="ECO:0000313" key="15">
    <source>
        <dbReference type="EMBL" id="VEN46320.1"/>
    </source>
</evidence>
<feature type="compositionally biased region" description="Polar residues" evidence="14">
    <location>
        <begin position="905"/>
        <end position="920"/>
    </location>
</feature>
<sequence>MQYDIQDRRKVYSILGSEGIEIPRYAVLDRDSLDPKHHELVESEDHVEVNGVTFNKPFVEKPVSAEDHNIYIYYPTSAGGGSQRLFRKIGSRSSVYSPESRVRKTGSFIYEDFMPTDGTDVKVYTVGPDYAHAEARKSPALDGKVERDREGKEIRYPVILSNAEKLISRKVCLAFKQAVCGFDLLRANGKSFVCDVNGFSFVKNSNKYYDDCAKILGNMILRELAPTLHIPWSVPFQLDDPPIVPTTFGKMMELRCVVAVIRHGDRTPKQKMKVEVRHPKFFEIFEKYDGYKNGHVKLKRPKQLQEILDIARSLLAEIQQHEADPEIEEKQGKLEQLKAVLEMYGHFSGINRKVQMKYQPKGRPRGSSSDDVDKPAEPSLVLILKWGGELTPAGRIQAEELGRIFRCMYPGGQGRHLAGEYAGAQGLGLLRLHSTFRHDLKIYASDEGRVQMTAAAFAKGLLALEGELTPILVQMVKSANTNGLLDNDCDSSKYQNMCKARLHELMQLDRDFTPEDREKINPCHSSSIADALEFVKNPVKCCKHVHELIKNLMEIVQVKKEDMKTKDAILYHGETWELMGRRWGKIEKDFFTKNKNFDISKIPDIYDCIKYDLQHNQHTLQFEQAEELYTYAKYLADIVIPQEYGLTAQEKLTIGQGICTPLLKKIKADLQRNIEESGDETVNRLNPRYSHGVSSPGRHVRTRLYFTSESHIHSLITVLRHGGLLDVTKDEQWRRAMEYISMVSELNYMSQIVIMLYEDPTKDPCSEERFHIELHFSPGVNCCVQKNLPPGPGFRPHSRNESAASKNCSLNTSATETPEDPKSQCSPRIDEEAESFTDEDKYILNPPKVLESPPSTSDFTPPESPESAYRHYLKSSEPIPIGSSHTVSGHEAMHLAKRLNEELANQAQHGGRSYGTNRSASPEPEQRSRSYDHKSPQKSKDLSHGTDRSVTPTDSLDVPFRTSRTSRDHHSILDSVSASPIEVPVRTITPQDHLILDSCSFTPIHDLPEVGPILGSSEMALCNLDSARGVDRSTVSELMHSTDEKCIFLMDSSECSDELNKSQEINAFQKIELTDIKSIASAAHNQKSSISVLHATDDIKTLDESKLCESNYGSKLSLTLNPFTDSEINTEPANVSSETYSNFTSASETLLTLDLNKDYSSENLNCRNTIHNVQSSSSLMPSLHGINTKASEVQKTNICGSSPQNVQVPTNRHDLPFPFDMSEFSSMSGSLEVELSDFELLGNTAKSDISSLPSNDASFRTDTPQDTFTSTYDHSELSFISGPYELDPNDLESQRLALGANIHNSSPQSCRCKTECYSFASTYDRPELSPISGSLDMDPSDLDSLGNARKSDRSSAASSRPLSATNELPLTELNLALFTSKLESNSSSIMSTNELPLSDIRFGKFRRQSTFDSQKDDLSLEVNWDTDVNKMDESLCRVARESRHRSFSDPNILDGSTGNVRWLSDKHFLLKKYNDSLFEQTRNQLPVPPSLACYPYSFYPEHVPEAGCPVCHYRGGGRAALGFPYPPPSLVVTTTTTTCMSSSADCGQAGGVSAPGVCGQGKRHRHSIAGQMSYFKMLGFGCGGPIGLKKLVGGSANSLFSTAVISGSSSAPNLRDMISNTSSATAIEGCGGVPSIRPLETLHNALSLRQLDSFLDRMTSAPLFRTPSSTPPKYPSTPLPTPNVSLTAKSQPLTPSNSLGWSGPPSLMSSSGPSSPGFSESISKGGSSSEMSSSVISGDGLNVDNLTKMFPTAPGLDQDLGNVGMLLDSFDRDSSSSALELSDYCSGIIQAQGKWRQW</sequence>
<evidence type="ECO:0000256" key="6">
    <source>
        <dbReference type="ARBA" id="ARBA00022741"/>
    </source>
</evidence>
<dbReference type="GO" id="GO:0006020">
    <property type="term" value="P:inositol metabolic process"/>
    <property type="evidence" value="ECO:0007669"/>
    <property type="project" value="TreeGrafter"/>
</dbReference>
<keyword evidence="4 13" id="KW-0963">Cytoplasm</keyword>
<proteinExistence type="inferred from homology"/>
<evidence type="ECO:0000313" key="16">
    <source>
        <dbReference type="Proteomes" id="UP000410492"/>
    </source>
</evidence>
<keyword evidence="5 13" id="KW-0808">Transferase</keyword>
<dbReference type="InterPro" id="IPR029033">
    <property type="entry name" value="His_PPase_superfam"/>
</dbReference>
<dbReference type="OrthoDB" id="18042at2759"/>
<dbReference type="GO" id="GO:0005524">
    <property type="term" value="F:ATP binding"/>
    <property type="evidence" value="ECO:0007669"/>
    <property type="project" value="UniProtKB-KW"/>
</dbReference>
<evidence type="ECO:0000256" key="4">
    <source>
        <dbReference type="ARBA" id="ARBA00022490"/>
    </source>
</evidence>
<evidence type="ECO:0000256" key="2">
    <source>
        <dbReference type="ARBA" id="ARBA00005609"/>
    </source>
</evidence>
<name>A0A653CGY9_CALMS</name>
<dbReference type="InterPro" id="IPR033379">
    <property type="entry name" value="Acid_Pase_AS"/>
</dbReference>
<dbReference type="Proteomes" id="UP000410492">
    <property type="component" value="Unassembled WGS sequence"/>
</dbReference>
<keyword evidence="16" id="KW-1185">Reference proteome</keyword>
<keyword evidence="8 13" id="KW-0067">ATP-binding</keyword>
<organism evidence="15 16">
    <name type="scientific">Callosobruchus maculatus</name>
    <name type="common">Southern cowpea weevil</name>
    <name type="synonym">Pulse bruchid</name>
    <dbReference type="NCBI Taxonomy" id="64391"/>
    <lineage>
        <taxon>Eukaryota</taxon>
        <taxon>Metazoa</taxon>
        <taxon>Ecdysozoa</taxon>
        <taxon>Arthropoda</taxon>
        <taxon>Hexapoda</taxon>
        <taxon>Insecta</taxon>
        <taxon>Pterygota</taxon>
        <taxon>Neoptera</taxon>
        <taxon>Endopterygota</taxon>
        <taxon>Coleoptera</taxon>
        <taxon>Polyphaga</taxon>
        <taxon>Cucujiformia</taxon>
        <taxon>Chrysomeloidea</taxon>
        <taxon>Chrysomelidae</taxon>
        <taxon>Bruchinae</taxon>
        <taxon>Bruchini</taxon>
        <taxon>Callosobruchus</taxon>
    </lineage>
</organism>
<feature type="region of interest" description="Disordered" evidence="14">
    <location>
        <begin position="1328"/>
        <end position="1363"/>
    </location>
</feature>
<dbReference type="Pfam" id="PF00328">
    <property type="entry name" value="His_Phos_2"/>
    <property type="match status" value="1"/>
</dbReference>